<dbReference type="Pfam" id="PF13434">
    <property type="entry name" value="Lys_Orn_oxgnase"/>
    <property type="match status" value="1"/>
</dbReference>
<comment type="cofactor">
    <cofactor evidence="1">
        <name>FAD</name>
        <dbReference type="ChEBI" id="CHEBI:57692"/>
    </cofactor>
</comment>
<dbReference type="PANTHER" id="PTHR42802:SF1">
    <property type="entry name" value="L-ORNITHINE N(5)-MONOOXYGENASE"/>
    <property type="match status" value="1"/>
</dbReference>
<dbReference type="GO" id="GO:0047091">
    <property type="term" value="F:L-lysine 6-monooxygenase (NADPH) activity"/>
    <property type="evidence" value="ECO:0007669"/>
    <property type="project" value="UniProtKB-EC"/>
</dbReference>
<comment type="catalytic activity">
    <reaction evidence="15">
        <text>L-lysine + NADPH + O2 = N(6)-hydroxy-L-lysine + NADP(+) + H2O</text>
        <dbReference type="Rhea" id="RHEA:23228"/>
        <dbReference type="ChEBI" id="CHEBI:15377"/>
        <dbReference type="ChEBI" id="CHEBI:15379"/>
        <dbReference type="ChEBI" id="CHEBI:32551"/>
        <dbReference type="ChEBI" id="CHEBI:57783"/>
        <dbReference type="ChEBI" id="CHEBI:57820"/>
        <dbReference type="ChEBI" id="CHEBI:58349"/>
        <dbReference type="EC" id="1.14.13.59"/>
    </reaction>
</comment>
<evidence type="ECO:0000256" key="13">
    <source>
        <dbReference type="ARBA" id="ARBA00032493"/>
    </source>
</evidence>
<gene>
    <name evidence="16" type="ORF">AB5J51_06985</name>
</gene>
<dbReference type="GO" id="GO:0006879">
    <property type="term" value="P:intracellular iron ion homeostasis"/>
    <property type="evidence" value="ECO:0007669"/>
    <property type="project" value="TreeGrafter"/>
</dbReference>
<keyword evidence="6" id="KW-0285">Flavoprotein</keyword>
<dbReference type="InterPro" id="IPR036188">
    <property type="entry name" value="FAD/NAD-bd_sf"/>
</dbReference>
<keyword evidence="9" id="KW-0560">Oxidoreductase</keyword>
<keyword evidence="7" id="KW-0274">FAD</keyword>
<comment type="pathway">
    <text evidence="2">Siderophore biosynthesis.</text>
</comment>
<evidence type="ECO:0000256" key="15">
    <source>
        <dbReference type="ARBA" id="ARBA00048407"/>
    </source>
</evidence>
<protein>
    <recommendedName>
        <fullName evidence="5">L-lysine N6-monooxygenase MbtG</fullName>
        <ecNumber evidence="4">1.14.13.59</ecNumber>
    </recommendedName>
    <alternativeName>
        <fullName evidence="14">Lysine 6-N-hydroxylase</fullName>
    </alternativeName>
    <alternativeName>
        <fullName evidence="13">Lysine N6-hydroxylase</fullName>
    </alternativeName>
    <alternativeName>
        <fullName evidence="11">Lysine-N-oxygenase</fullName>
    </alternativeName>
    <alternativeName>
        <fullName evidence="12">Mycobactin synthase protein G</fullName>
    </alternativeName>
</protein>
<accession>A0AB39XXR8</accession>
<evidence type="ECO:0000256" key="4">
    <source>
        <dbReference type="ARBA" id="ARBA00013076"/>
    </source>
</evidence>
<evidence type="ECO:0000256" key="11">
    <source>
        <dbReference type="ARBA" id="ARBA00029939"/>
    </source>
</evidence>
<evidence type="ECO:0000256" key="10">
    <source>
        <dbReference type="ARBA" id="ARBA00023033"/>
    </source>
</evidence>
<keyword evidence="8" id="KW-0521">NADP</keyword>
<evidence type="ECO:0000256" key="8">
    <source>
        <dbReference type="ARBA" id="ARBA00022857"/>
    </source>
</evidence>
<dbReference type="Gene3D" id="3.50.50.60">
    <property type="entry name" value="FAD/NAD(P)-binding domain"/>
    <property type="match status" value="1"/>
</dbReference>
<dbReference type="AlphaFoldDB" id="A0AB39XXR8"/>
<evidence type="ECO:0000256" key="1">
    <source>
        <dbReference type="ARBA" id="ARBA00001974"/>
    </source>
</evidence>
<reference evidence="16" key="1">
    <citation type="submission" date="2024-08" db="EMBL/GenBank/DDBJ databases">
        <authorList>
            <person name="Yu S.T."/>
        </authorList>
    </citation>
    <scope>NUCLEOTIDE SEQUENCE</scope>
    <source>
        <strain evidence="16">R33</strain>
    </source>
</reference>
<comment type="similarity">
    <text evidence="3">Belongs to the lysine N(6)-hydroxylase/L-ornithine N(5)-oxygenase family.</text>
</comment>
<dbReference type="RefSeq" id="WP_133896074.1">
    <property type="nucleotide sequence ID" value="NZ_CP165727.1"/>
</dbReference>
<evidence type="ECO:0000256" key="12">
    <source>
        <dbReference type="ARBA" id="ARBA00031158"/>
    </source>
</evidence>
<evidence type="ECO:0000313" key="16">
    <source>
        <dbReference type="EMBL" id="XDV62700.1"/>
    </source>
</evidence>
<keyword evidence="10" id="KW-0503">Monooxygenase</keyword>
<evidence type="ECO:0000256" key="6">
    <source>
        <dbReference type="ARBA" id="ARBA00022630"/>
    </source>
</evidence>
<dbReference type="InterPro" id="IPR025700">
    <property type="entry name" value="Lys/Orn_oxygenase"/>
</dbReference>
<evidence type="ECO:0000256" key="3">
    <source>
        <dbReference type="ARBA" id="ARBA00007588"/>
    </source>
</evidence>
<name>A0AB39XXR8_9ACTN</name>
<evidence type="ECO:0000256" key="7">
    <source>
        <dbReference type="ARBA" id="ARBA00022827"/>
    </source>
</evidence>
<dbReference type="EC" id="1.14.13.59" evidence="4"/>
<evidence type="ECO:0000256" key="14">
    <source>
        <dbReference type="ARBA" id="ARBA00032738"/>
    </source>
</evidence>
<dbReference type="EMBL" id="CP165727">
    <property type="protein sequence ID" value="XDV62700.1"/>
    <property type="molecule type" value="Genomic_DNA"/>
</dbReference>
<dbReference type="SUPFAM" id="SSF51905">
    <property type="entry name" value="FAD/NAD(P)-binding domain"/>
    <property type="match status" value="2"/>
</dbReference>
<evidence type="ECO:0000256" key="5">
    <source>
        <dbReference type="ARBA" id="ARBA00016406"/>
    </source>
</evidence>
<sequence length="426" mass="47284">MTVREVGVLAIGAGPANLALAVAIEESGSAELADGTLLLEQSPDVTWQRDLLMPWARSQVSFLKDLVTLRNPSSRFTFLNFLHEQGRLDEFVNLGTFHPFRWEFSDYLQWVAKSLERVEIRYGARAAQVDPVCGPDGSVSGWSVLLTDGDEIRCRDLVVGGGRDPRVPEVFSGLPHDRLIHSAQYRTRIAKIPRDEPVRAVVVGGAQSAAEMFYALHENLPQSQVTMLVRSIGLQTYQTSKFVNELFFPSFVDEFYESPAEVRAQLLDEMRFTNYAGLAPPFLDELYTMLYRQKALGPQRSEVRAMTEVVGARLEDGDVVLDLRDRMSGKTEPLRCDLVLLGTGYDPRKPALVRELAARVGIGEVTVSRAHRVELGESARGAVYLQGVNEETHGIADSLISVLAHRSQDILTDLLSRRAGAESRSV</sequence>
<proteinExistence type="inferred from homology"/>
<evidence type="ECO:0000256" key="9">
    <source>
        <dbReference type="ARBA" id="ARBA00023002"/>
    </source>
</evidence>
<evidence type="ECO:0000256" key="2">
    <source>
        <dbReference type="ARBA" id="ARBA00004924"/>
    </source>
</evidence>
<organism evidence="16">
    <name type="scientific">Streptomyces sp. R33</name>
    <dbReference type="NCBI Taxonomy" id="3238629"/>
    <lineage>
        <taxon>Bacteria</taxon>
        <taxon>Bacillati</taxon>
        <taxon>Actinomycetota</taxon>
        <taxon>Actinomycetes</taxon>
        <taxon>Kitasatosporales</taxon>
        <taxon>Streptomycetaceae</taxon>
        <taxon>Streptomyces</taxon>
    </lineage>
</organism>
<dbReference type="PANTHER" id="PTHR42802">
    <property type="entry name" value="MONOOXYGENASE"/>
    <property type="match status" value="1"/>
</dbReference>